<keyword evidence="3" id="KW-1185">Reference proteome</keyword>
<reference evidence="3" key="1">
    <citation type="journal article" date="2007" name="Nature">
        <title>The grapevine genome sequence suggests ancestral hexaploidization in major angiosperm phyla.</title>
        <authorList>
            <consortium name="The French-Italian Public Consortium for Grapevine Genome Characterization."/>
            <person name="Jaillon O."/>
            <person name="Aury J.-M."/>
            <person name="Noel B."/>
            <person name="Policriti A."/>
            <person name="Clepet C."/>
            <person name="Casagrande A."/>
            <person name="Choisne N."/>
            <person name="Aubourg S."/>
            <person name="Vitulo N."/>
            <person name="Jubin C."/>
            <person name="Vezzi A."/>
            <person name="Legeai F."/>
            <person name="Hugueney P."/>
            <person name="Dasilva C."/>
            <person name="Horner D."/>
            <person name="Mica E."/>
            <person name="Jublot D."/>
            <person name="Poulain J."/>
            <person name="Bruyere C."/>
            <person name="Billault A."/>
            <person name="Segurens B."/>
            <person name="Gouyvenoux M."/>
            <person name="Ugarte E."/>
            <person name="Cattonaro F."/>
            <person name="Anthouard V."/>
            <person name="Vico V."/>
            <person name="Del Fabbro C."/>
            <person name="Alaux M."/>
            <person name="Di Gaspero G."/>
            <person name="Dumas V."/>
            <person name="Felice N."/>
            <person name="Paillard S."/>
            <person name="Juman I."/>
            <person name="Moroldo M."/>
            <person name="Scalabrin S."/>
            <person name="Canaguier A."/>
            <person name="Le Clainche I."/>
            <person name="Malacrida G."/>
            <person name="Durand E."/>
            <person name="Pesole G."/>
            <person name="Laucou V."/>
            <person name="Chatelet P."/>
            <person name="Merdinoglu D."/>
            <person name="Delledonne M."/>
            <person name="Pezzotti M."/>
            <person name="Lecharny A."/>
            <person name="Scarpelli C."/>
            <person name="Artiguenave F."/>
            <person name="Pe M.E."/>
            <person name="Valle G."/>
            <person name="Morgante M."/>
            <person name="Caboche M."/>
            <person name="Adam-Blondon A.-F."/>
            <person name="Weissenbach J."/>
            <person name="Quetier F."/>
            <person name="Wincker P."/>
        </authorList>
    </citation>
    <scope>NUCLEOTIDE SEQUENCE [LARGE SCALE GENOMIC DNA]</scope>
    <source>
        <strain evidence="3">cv. Pinot noir / PN40024</strain>
    </source>
</reference>
<organism evidence="2 3">
    <name type="scientific">Vitis vinifera</name>
    <name type="common">Grape</name>
    <dbReference type="NCBI Taxonomy" id="29760"/>
    <lineage>
        <taxon>Eukaryota</taxon>
        <taxon>Viridiplantae</taxon>
        <taxon>Streptophyta</taxon>
        <taxon>Embryophyta</taxon>
        <taxon>Tracheophyta</taxon>
        <taxon>Spermatophyta</taxon>
        <taxon>Magnoliopsida</taxon>
        <taxon>eudicotyledons</taxon>
        <taxon>Gunneridae</taxon>
        <taxon>Pentapetalae</taxon>
        <taxon>rosids</taxon>
        <taxon>Vitales</taxon>
        <taxon>Vitaceae</taxon>
        <taxon>Viteae</taxon>
        <taxon>Vitis</taxon>
    </lineage>
</organism>
<evidence type="ECO:0000313" key="2">
    <source>
        <dbReference type="EMBL" id="CCB52522.1"/>
    </source>
</evidence>
<feature type="compositionally biased region" description="Basic and acidic residues" evidence="1">
    <location>
        <begin position="135"/>
        <end position="144"/>
    </location>
</feature>
<dbReference type="InParanoid" id="F6HJK6"/>
<proteinExistence type="predicted"/>
<feature type="region of interest" description="Disordered" evidence="1">
    <location>
        <begin position="109"/>
        <end position="167"/>
    </location>
</feature>
<accession>F6HJK6</accession>
<dbReference type="EMBL" id="FN595781">
    <property type="protein sequence ID" value="CCB52522.1"/>
    <property type="molecule type" value="Genomic_DNA"/>
</dbReference>
<dbReference type="Proteomes" id="UP000009183">
    <property type="component" value="Unassembled WGS sequence, unordered"/>
</dbReference>
<feature type="compositionally biased region" description="Basic residues" evidence="1">
    <location>
        <begin position="157"/>
        <end position="167"/>
    </location>
</feature>
<evidence type="ECO:0000313" key="3">
    <source>
        <dbReference type="Proteomes" id="UP000009183"/>
    </source>
</evidence>
<dbReference type="HOGENOM" id="CLU_1597435_0_0_1"/>
<evidence type="ECO:0000256" key="1">
    <source>
        <dbReference type="SAM" id="MobiDB-lite"/>
    </source>
</evidence>
<name>F6HJK6_VITVI</name>
<gene>
    <name evidence="2" type="ORF">VIT_00s0201g00080</name>
</gene>
<dbReference type="PaxDb" id="29760-VIT_00s0201g00080.t01"/>
<dbReference type="AlphaFoldDB" id="F6HJK6"/>
<sequence>MEGNLPYQIVPCQVLAQTLPKERCLIKWACICLPSWRANSWAQIMAFGRIYRIKNEEGDDSNKEEDKAPFKATKQEQKSLIEKVTKECEKKLLEVENFETPVEEALVSSTKQTFPEVEKSKIPVEEPLVSSTEQKLPKVEKSETPVEEAPSHLLNRNSHKLRSQKPQ</sequence>
<protein>
    <submittedName>
        <fullName evidence="2">Uncharacterized protein</fullName>
    </submittedName>
</protein>